<dbReference type="AlphaFoldDB" id="A0A6C0LGM5"/>
<protein>
    <submittedName>
        <fullName evidence="1">Uncharacterized protein</fullName>
    </submittedName>
</protein>
<evidence type="ECO:0000313" key="1">
    <source>
        <dbReference type="EMBL" id="QHU30089.1"/>
    </source>
</evidence>
<organism evidence="1">
    <name type="scientific">viral metagenome</name>
    <dbReference type="NCBI Taxonomy" id="1070528"/>
    <lineage>
        <taxon>unclassified sequences</taxon>
        <taxon>metagenomes</taxon>
        <taxon>organismal metagenomes</taxon>
    </lineage>
</organism>
<name>A0A6C0LGM5_9ZZZZ</name>
<dbReference type="EMBL" id="MN740503">
    <property type="protein sequence ID" value="QHU30089.1"/>
    <property type="molecule type" value="Genomic_DNA"/>
</dbReference>
<reference evidence="1" key="1">
    <citation type="journal article" date="2020" name="Nature">
        <title>Giant virus diversity and host interactions through global metagenomics.</title>
        <authorList>
            <person name="Schulz F."/>
            <person name="Roux S."/>
            <person name="Paez-Espino D."/>
            <person name="Jungbluth S."/>
            <person name="Walsh D.A."/>
            <person name="Denef V.J."/>
            <person name="McMahon K.D."/>
            <person name="Konstantinidis K.T."/>
            <person name="Eloe-Fadrosh E.A."/>
            <person name="Kyrpides N.C."/>
            <person name="Woyke T."/>
        </authorList>
    </citation>
    <scope>NUCLEOTIDE SEQUENCE</scope>
    <source>
        <strain evidence="1">GVMAG-M-3300027833-11</strain>
    </source>
</reference>
<sequence>MEHFLYVIKEKEGSNEICSPEIINNLYMNDVNDQVSNCSEQAAIELDYDLNNTVPSLNKIMEYYNIPTRIEKKELRKNNKIKRIVEFELNCDNEEIVKKRKRYWEYITELKEDNYFKKHIIIDL</sequence>
<proteinExistence type="predicted"/>
<accession>A0A6C0LGM5</accession>